<evidence type="ECO:0000256" key="3">
    <source>
        <dbReference type="ARBA" id="ARBA00008684"/>
    </source>
</evidence>
<evidence type="ECO:0000256" key="21">
    <source>
        <dbReference type="ARBA" id="ARBA00048679"/>
    </source>
</evidence>
<sequence length="1035" mass="113246">MKIKNKPKKLSMTLSSQLLVHFILLILLQLPLHYLLVGVSSAPLSITTDTEALISFKSQLTKDTLNPLYSWNHNSSPCNWTGVQCDRLGQRVTGLDLSGLKLSGHLSPYIGNLSSLKSLHLQNNQLRGVIPDQIGNLFSLRVLNMSSNMLEGKLPSNFTHLNELQILDLSSNKIVSKIPEDISSLKRLEVLKLGRNSLYGEIPASLGNISSLKNISFGTNFLTGWIPSDLARLHVLVELDLTLNNLNGVVPPVIYNLSSLVKFALPSNSLWGEIPQDIGHKLPKLTEFNICFNYFTGGIPGSLHNLTNIRVIGMASNFLEGTVPPGLGNLPFLRLFNIGYNSLVSSGVRGLDFITSLTNSTHLNFLSIGGNMLEGVIPETIGNLSKDLSTFYMGQNRLNGSIPPSIGRLSGLQLLNLSYNKFSGEIPHELGQLAELQELSLAGNEISGVIPDSLGNLLMLNLIDLSGNRLVGRIRTSFGNFRRLLYMDLSSNQLNGSIPMEILNLPSLSNVLNLSMNYLSGSIPQIGRLSGVASIDFSSNQLYGGIPSSFGNCLSLEILFLTRNQLSGSIPKALGELRGLETLDLSSNQLSGTIPVELQNLQALKLLNLAYNDLEGAIPSGGVFQNLSAVRLEGNENLCLQIPCVNRGQGRKNVRHYIIIAIIVALVLCLTIGSLLYIKSRKVKVAAAASEQIKPLAPMISYDELRLATEEFNQENLLGVGSFGSVYKGNLSHGTTVAVKVLETLRTDSLKSFFAECEAMKNIRHRNLVKLITSCSSVDFKNNDFRALVYEYLCNGNLEDWIKGRRKHANGNGLNLMERLNIAIDVACALDYLHNDIEIPVVHCDLKPSNILLDADMTAKVGDFGLARLLIQRSTNEASISFTHLLRGSIGYIPPEYGWGEKACAAGDVYSFGIVLMELLSGKSPTDECFTGGLSIRRWMHSALKDKTVEAIDPQLVSLILHDDPSEGPNNLQVCCVDAIIGVAISCTADNPDERIDIRDAVQKLRKLQETFFRITPMRATLHLSEIPSLISLFQ</sequence>
<keyword evidence="8" id="KW-0433">Leucine-rich repeat</keyword>
<evidence type="ECO:0000256" key="9">
    <source>
        <dbReference type="ARBA" id="ARBA00022679"/>
    </source>
</evidence>
<dbReference type="FunFam" id="3.80.10.10:FF:000317">
    <property type="entry name" value="Inactive leucine-rich repeat receptor-like protein kinase"/>
    <property type="match status" value="1"/>
</dbReference>
<dbReference type="PRINTS" id="PR00019">
    <property type="entry name" value="LEURICHRPT"/>
</dbReference>
<evidence type="ECO:0000256" key="6">
    <source>
        <dbReference type="ARBA" id="ARBA00022527"/>
    </source>
</evidence>
<dbReference type="InterPro" id="IPR013210">
    <property type="entry name" value="LRR_N_plant-typ"/>
</dbReference>
<evidence type="ECO:0000259" key="24">
    <source>
        <dbReference type="PROSITE" id="PS50011"/>
    </source>
</evidence>
<dbReference type="GO" id="GO:0005524">
    <property type="term" value="F:ATP binding"/>
    <property type="evidence" value="ECO:0007669"/>
    <property type="project" value="UniProtKB-UniRule"/>
</dbReference>
<dbReference type="InterPro" id="IPR017441">
    <property type="entry name" value="Protein_kinase_ATP_BS"/>
</dbReference>
<evidence type="ECO:0000256" key="18">
    <source>
        <dbReference type="ARBA" id="ARBA00023170"/>
    </source>
</evidence>
<comment type="catalytic activity">
    <reaction evidence="21">
        <text>L-seryl-[protein] + ATP = O-phospho-L-seryl-[protein] + ADP + H(+)</text>
        <dbReference type="Rhea" id="RHEA:17989"/>
        <dbReference type="Rhea" id="RHEA-COMP:9863"/>
        <dbReference type="Rhea" id="RHEA-COMP:11604"/>
        <dbReference type="ChEBI" id="CHEBI:15378"/>
        <dbReference type="ChEBI" id="CHEBI:29999"/>
        <dbReference type="ChEBI" id="CHEBI:30616"/>
        <dbReference type="ChEBI" id="CHEBI:83421"/>
        <dbReference type="ChEBI" id="CHEBI:456216"/>
        <dbReference type="EC" id="2.7.11.1"/>
    </reaction>
</comment>
<evidence type="ECO:0000256" key="12">
    <source>
        <dbReference type="ARBA" id="ARBA00022737"/>
    </source>
</evidence>
<dbReference type="PANTHER" id="PTHR48053">
    <property type="entry name" value="LEUCINE RICH REPEAT FAMILY PROTEIN, EXPRESSED"/>
    <property type="match status" value="1"/>
</dbReference>
<feature type="binding site" evidence="22">
    <location>
        <position position="740"/>
    </location>
    <ligand>
        <name>ATP</name>
        <dbReference type="ChEBI" id="CHEBI:30616"/>
    </ligand>
</feature>
<keyword evidence="18" id="KW-0675">Receptor</keyword>
<dbReference type="Pfam" id="PF00560">
    <property type="entry name" value="LRR_1"/>
    <property type="match status" value="5"/>
</dbReference>
<dbReference type="SMART" id="SM00220">
    <property type="entry name" value="S_TKc"/>
    <property type="match status" value="1"/>
</dbReference>
<feature type="transmembrane region" description="Helical" evidence="23">
    <location>
        <begin position="657"/>
        <end position="678"/>
    </location>
</feature>
<dbReference type="PROSITE" id="PS00107">
    <property type="entry name" value="PROTEIN_KINASE_ATP"/>
    <property type="match status" value="1"/>
</dbReference>
<dbReference type="InterPro" id="IPR003591">
    <property type="entry name" value="Leu-rich_rpt_typical-subtyp"/>
</dbReference>
<evidence type="ECO:0000313" key="25">
    <source>
        <dbReference type="EMBL" id="CAJ1938265.1"/>
    </source>
</evidence>
<dbReference type="PROSITE" id="PS51450">
    <property type="entry name" value="LRR"/>
    <property type="match status" value="2"/>
</dbReference>
<dbReference type="SUPFAM" id="SSF52058">
    <property type="entry name" value="L domain-like"/>
    <property type="match status" value="2"/>
</dbReference>
<evidence type="ECO:0000256" key="1">
    <source>
        <dbReference type="ARBA" id="ARBA00004162"/>
    </source>
</evidence>
<dbReference type="PROSITE" id="PS00108">
    <property type="entry name" value="PROTEIN_KINASE_ST"/>
    <property type="match status" value="1"/>
</dbReference>
<dbReference type="PROSITE" id="PS50011">
    <property type="entry name" value="PROTEIN_KINASE_DOM"/>
    <property type="match status" value="1"/>
</dbReference>
<evidence type="ECO:0000256" key="2">
    <source>
        <dbReference type="ARBA" id="ARBA00004479"/>
    </source>
</evidence>
<evidence type="ECO:0000313" key="26">
    <source>
        <dbReference type="Proteomes" id="UP001189624"/>
    </source>
</evidence>
<dbReference type="InterPro" id="IPR011009">
    <property type="entry name" value="Kinase-like_dom_sf"/>
</dbReference>
<dbReference type="Gene3D" id="3.80.10.10">
    <property type="entry name" value="Ribonuclease Inhibitor"/>
    <property type="match status" value="3"/>
</dbReference>
<evidence type="ECO:0000256" key="19">
    <source>
        <dbReference type="ARBA" id="ARBA00023180"/>
    </source>
</evidence>
<evidence type="ECO:0000256" key="8">
    <source>
        <dbReference type="ARBA" id="ARBA00022614"/>
    </source>
</evidence>
<evidence type="ECO:0000256" key="11">
    <source>
        <dbReference type="ARBA" id="ARBA00022729"/>
    </source>
</evidence>
<dbReference type="GO" id="GO:0005886">
    <property type="term" value="C:plasma membrane"/>
    <property type="evidence" value="ECO:0007669"/>
    <property type="project" value="UniProtKB-SubCell"/>
</dbReference>
<keyword evidence="17 23" id="KW-0472">Membrane</keyword>
<gene>
    <name evidence="25" type="ORF">AYBTSS11_LOCUS8470</name>
</gene>
<evidence type="ECO:0000256" key="22">
    <source>
        <dbReference type="PROSITE-ProRule" id="PRU10141"/>
    </source>
</evidence>
<keyword evidence="16 23" id="KW-1133">Transmembrane helix</keyword>
<dbReference type="InterPro" id="IPR032675">
    <property type="entry name" value="LRR_dom_sf"/>
</dbReference>
<evidence type="ECO:0000256" key="4">
    <source>
        <dbReference type="ARBA" id="ARBA00012513"/>
    </source>
</evidence>
<dbReference type="GO" id="GO:0004674">
    <property type="term" value="F:protein serine/threonine kinase activity"/>
    <property type="evidence" value="ECO:0007669"/>
    <property type="project" value="UniProtKB-KW"/>
</dbReference>
<evidence type="ECO:0000256" key="7">
    <source>
        <dbReference type="ARBA" id="ARBA00022553"/>
    </source>
</evidence>
<dbReference type="SUPFAM" id="SSF56112">
    <property type="entry name" value="Protein kinase-like (PK-like)"/>
    <property type="match status" value="1"/>
</dbReference>
<dbReference type="PANTHER" id="PTHR48053:SF136">
    <property type="entry name" value="PROTEIN KINASE, PLANT-TYPE, PUTATIVE-RELATED"/>
    <property type="match status" value="1"/>
</dbReference>
<feature type="domain" description="Protein kinase" evidence="24">
    <location>
        <begin position="712"/>
        <end position="1013"/>
    </location>
</feature>
<reference evidence="25" key="1">
    <citation type="submission" date="2023-10" db="EMBL/GenBank/DDBJ databases">
        <authorList>
            <person name="Domelevo Entfellner J.-B."/>
        </authorList>
    </citation>
    <scope>NUCLEOTIDE SEQUENCE</scope>
</reference>
<comment type="similarity">
    <text evidence="3">Belongs to the protein kinase superfamily. Ser/Thr protein kinase family.</text>
</comment>
<evidence type="ECO:0000256" key="5">
    <source>
        <dbReference type="ARBA" id="ARBA00022475"/>
    </source>
</evidence>
<dbReference type="CDD" id="cd14066">
    <property type="entry name" value="STKc_IRAK"/>
    <property type="match status" value="1"/>
</dbReference>
<dbReference type="SMART" id="SM00365">
    <property type="entry name" value="LRR_SD22"/>
    <property type="match status" value="6"/>
</dbReference>
<evidence type="ECO:0000256" key="10">
    <source>
        <dbReference type="ARBA" id="ARBA00022692"/>
    </source>
</evidence>
<keyword evidence="14" id="KW-0418">Kinase</keyword>
<dbReference type="FunFam" id="3.30.200.20:FF:000432">
    <property type="entry name" value="LRR receptor-like serine/threonine-protein kinase EFR"/>
    <property type="match status" value="1"/>
</dbReference>
<dbReference type="Gene3D" id="3.30.200.20">
    <property type="entry name" value="Phosphorylase Kinase, domain 1"/>
    <property type="match status" value="1"/>
</dbReference>
<dbReference type="FunFam" id="3.80.10.10:FF:001655">
    <property type="entry name" value="Putative leucine-rich repeat receptor-like protein kinase family protein"/>
    <property type="match status" value="1"/>
</dbReference>
<dbReference type="InterPro" id="IPR008271">
    <property type="entry name" value="Ser/Thr_kinase_AS"/>
</dbReference>
<dbReference type="SMART" id="SM00369">
    <property type="entry name" value="LRR_TYP"/>
    <property type="match status" value="8"/>
</dbReference>
<protein>
    <recommendedName>
        <fullName evidence="4">non-specific serine/threonine protein kinase</fullName>
        <ecNumber evidence="4">2.7.11.1</ecNumber>
    </recommendedName>
</protein>
<keyword evidence="13 22" id="KW-0547">Nucleotide-binding</keyword>
<dbReference type="EC" id="2.7.11.1" evidence="4"/>
<dbReference type="Pfam" id="PF13855">
    <property type="entry name" value="LRR_8"/>
    <property type="match status" value="1"/>
</dbReference>
<dbReference type="EMBL" id="OY731400">
    <property type="protein sequence ID" value="CAJ1938265.1"/>
    <property type="molecule type" value="Genomic_DNA"/>
</dbReference>
<keyword evidence="7" id="KW-0597">Phosphoprotein</keyword>
<accession>A0AA86SAP5</accession>
<keyword evidence="6" id="KW-0723">Serine/threonine-protein kinase</keyword>
<proteinExistence type="inferred from homology"/>
<dbReference type="InterPro" id="IPR051716">
    <property type="entry name" value="Plant_RL_S/T_kinase"/>
</dbReference>
<keyword evidence="5" id="KW-1003">Cell membrane</keyword>
<dbReference type="Proteomes" id="UP001189624">
    <property type="component" value="Chromosome 3"/>
</dbReference>
<evidence type="ECO:0000256" key="17">
    <source>
        <dbReference type="ARBA" id="ARBA00023136"/>
    </source>
</evidence>
<evidence type="ECO:0000256" key="20">
    <source>
        <dbReference type="ARBA" id="ARBA00047899"/>
    </source>
</evidence>
<keyword evidence="15 22" id="KW-0067">ATP-binding</keyword>
<dbReference type="Gene3D" id="1.10.510.10">
    <property type="entry name" value="Transferase(Phosphotransferase) domain 1"/>
    <property type="match status" value="1"/>
</dbReference>
<dbReference type="FunFam" id="1.10.510.10:FF:000358">
    <property type="entry name" value="Putative leucine-rich repeat receptor-like serine/threonine-protein kinase"/>
    <property type="match status" value="1"/>
</dbReference>
<dbReference type="Pfam" id="PF08263">
    <property type="entry name" value="LRRNT_2"/>
    <property type="match status" value="1"/>
</dbReference>
<dbReference type="Pfam" id="PF07714">
    <property type="entry name" value="PK_Tyr_Ser-Thr"/>
    <property type="match status" value="1"/>
</dbReference>
<keyword evidence="9" id="KW-0808">Transferase</keyword>
<keyword evidence="12" id="KW-0677">Repeat</keyword>
<comment type="subcellular location">
    <subcellularLocation>
        <location evidence="1">Cell membrane</location>
        <topology evidence="1">Single-pass membrane protein</topology>
    </subcellularLocation>
    <subcellularLocation>
        <location evidence="2">Membrane</location>
        <topology evidence="2">Single-pass type I membrane protein</topology>
    </subcellularLocation>
</comment>
<organism evidence="25 26">
    <name type="scientific">Sphenostylis stenocarpa</name>
    <dbReference type="NCBI Taxonomy" id="92480"/>
    <lineage>
        <taxon>Eukaryota</taxon>
        <taxon>Viridiplantae</taxon>
        <taxon>Streptophyta</taxon>
        <taxon>Embryophyta</taxon>
        <taxon>Tracheophyta</taxon>
        <taxon>Spermatophyta</taxon>
        <taxon>Magnoliopsida</taxon>
        <taxon>eudicotyledons</taxon>
        <taxon>Gunneridae</taxon>
        <taxon>Pentapetalae</taxon>
        <taxon>rosids</taxon>
        <taxon>fabids</taxon>
        <taxon>Fabales</taxon>
        <taxon>Fabaceae</taxon>
        <taxon>Papilionoideae</taxon>
        <taxon>50 kb inversion clade</taxon>
        <taxon>NPAAA clade</taxon>
        <taxon>indigoferoid/millettioid clade</taxon>
        <taxon>Phaseoleae</taxon>
        <taxon>Sphenostylis</taxon>
    </lineage>
</organism>
<evidence type="ECO:0000256" key="15">
    <source>
        <dbReference type="ARBA" id="ARBA00022840"/>
    </source>
</evidence>
<dbReference type="Pfam" id="PF23598">
    <property type="entry name" value="LRR_14"/>
    <property type="match status" value="1"/>
</dbReference>
<dbReference type="InterPro" id="IPR000719">
    <property type="entry name" value="Prot_kinase_dom"/>
</dbReference>
<keyword evidence="10 23" id="KW-0812">Transmembrane</keyword>
<evidence type="ECO:0000256" key="23">
    <source>
        <dbReference type="SAM" id="Phobius"/>
    </source>
</evidence>
<dbReference type="InterPro" id="IPR001245">
    <property type="entry name" value="Ser-Thr/Tyr_kinase_cat_dom"/>
</dbReference>
<dbReference type="InterPro" id="IPR001611">
    <property type="entry name" value="Leu-rich_rpt"/>
</dbReference>
<keyword evidence="19" id="KW-0325">Glycoprotein</keyword>
<comment type="catalytic activity">
    <reaction evidence="20">
        <text>L-threonyl-[protein] + ATP = O-phospho-L-threonyl-[protein] + ADP + H(+)</text>
        <dbReference type="Rhea" id="RHEA:46608"/>
        <dbReference type="Rhea" id="RHEA-COMP:11060"/>
        <dbReference type="Rhea" id="RHEA-COMP:11605"/>
        <dbReference type="ChEBI" id="CHEBI:15378"/>
        <dbReference type="ChEBI" id="CHEBI:30013"/>
        <dbReference type="ChEBI" id="CHEBI:30616"/>
        <dbReference type="ChEBI" id="CHEBI:61977"/>
        <dbReference type="ChEBI" id="CHEBI:456216"/>
        <dbReference type="EC" id="2.7.11.1"/>
    </reaction>
</comment>
<evidence type="ECO:0000256" key="14">
    <source>
        <dbReference type="ARBA" id="ARBA00022777"/>
    </source>
</evidence>
<evidence type="ECO:0000256" key="13">
    <source>
        <dbReference type="ARBA" id="ARBA00022741"/>
    </source>
</evidence>
<dbReference type="Gramene" id="rna-AYBTSS11_LOCUS8470">
    <property type="protein sequence ID" value="CAJ1938265.1"/>
    <property type="gene ID" value="gene-AYBTSS11_LOCUS8470"/>
</dbReference>
<dbReference type="InterPro" id="IPR055414">
    <property type="entry name" value="LRR_R13L4/SHOC2-like"/>
</dbReference>
<keyword evidence="11" id="KW-0732">Signal</keyword>
<name>A0AA86SAP5_9FABA</name>
<dbReference type="AlphaFoldDB" id="A0AA86SAP5"/>
<dbReference type="FunFam" id="3.80.10.10:FF:000842">
    <property type="entry name" value="Receptor protein kinase CLAVATA1"/>
    <property type="match status" value="1"/>
</dbReference>
<evidence type="ECO:0000256" key="16">
    <source>
        <dbReference type="ARBA" id="ARBA00022989"/>
    </source>
</evidence>
<keyword evidence="26" id="KW-1185">Reference proteome</keyword>